<dbReference type="EnsemblMetazoa" id="XM_008182770.1">
    <property type="protein sequence ID" value="XP_008180992.1"/>
    <property type="gene ID" value="LOC103308762"/>
</dbReference>
<dbReference type="Proteomes" id="UP000007819">
    <property type="component" value="Chromosome X"/>
</dbReference>
<dbReference type="PANTHER" id="PTHR47331:SF5">
    <property type="entry name" value="RIBONUCLEASE H"/>
    <property type="match status" value="1"/>
</dbReference>
<organism evidence="1 2">
    <name type="scientific">Acyrthosiphon pisum</name>
    <name type="common">Pea aphid</name>
    <dbReference type="NCBI Taxonomy" id="7029"/>
    <lineage>
        <taxon>Eukaryota</taxon>
        <taxon>Metazoa</taxon>
        <taxon>Ecdysozoa</taxon>
        <taxon>Arthropoda</taxon>
        <taxon>Hexapoda</taxon>
        <taxon>Insecta</taxon>
        <taxon>Pterygota</taxon>
        <taxon>Neoptera</taxon>
        <taxon>Paraneoptera</taxon>
        <taxon>Hemiptera</taxon>
        <taxon>Sternorrhyncha</taxon>
        <taxon>Aphidomorpha</taxon>
        <taxon>Aphidoidea</taxon>
        <taxon>Aphididae</taxon>
        <taxon>Macrosiphini</taxon>
        <taxon>Acyrthosiphon</taxon>
    </lineage>
</organism>
<sequence>MDDLLGGADTLETAIQLRDGLIEVLGSAGLELRKWTSNKINLISDLSTDVNDGKNIATHEAINNSIIKILGLYWSSDSDTLKFKISCLFDPLGLIGPAIVRAKLILQRLWLLKVQWDEPLPNSIQDEWKEYRTSLMSLNELVVPRKIKGDCNIINIQIHGFADASIEAYGCCLFLRNTNSDGVHTSKLICAKSKVAPLKVVSLPRLELCAAILLVRLASRVIPKIQLDVSKKYFWSDSNIVLAWITSQSTKWRRTFVTHRVGEIQEKTSVADWNHVDTKDNPADIISRGCCPSKITNTPL</sequence>
<dbReference type="AlphaFoldDB" id="A0A8R2B477"/>
<dbReference type="Pfam" id="PF05380">
    <property type="entry name" value="Peptidase_A17"/>
    <property type="match status" value="1"/>
</dbReference>
<reference evidence="2" key="1">
    <citation type="submission" date="2010-06" db="EMBL/GenBank/DDBJ databases">
        <authorList>
            <person name="Jiang H."/>
            <person name="Abraham K."/>
            <person name="Ali S."/>
            <person name="Alsbrooks S.L."/>
            <person name="Anim B.N."/>
            <person name="Anosike U.S."/>
            <person name="Attaway T."/>
            <person name="Bandaranaike D.P."/>
            <person name="Battles P.K."/>
            <person name="Bell S.N."/>
            <person name="Bell A.V."/>
            <person name="Beltran B."/>
            <person name="Bickham C."/>
            <person name="Bustamante Y."/>
            <person name="Caleb T."/>
            <person name="Canada A."/>
            <person name="Cardenas V."/>
            <person name="Carter K."/>
            <person name="Chacko J."/>
            <person name="Chandrabose M.N."/>
            <person name="Chavez D."/>
            <person name="Chavez A."/>
            <person name="Chen L."/>
            <person name="Chu H.-S."/>
            <person name="Claassen K.J."/>
            <person name="Cockrell R."/>
            <person name="Collins M."/>
            <person name="Cooper J.A."/>
            <person name="Cree A."/>
            <person name="Curry S.M."/>
            <person name="Da Y."/>
            <person name="Dao M.D."/>
            <person name="Das B."/>
            <person name="Davila M.-L."/>
            <person name="Davy-Carroll L."/>
            <person name="Denson S."/>
            <person name="Dinh H."/>
            <person name="Ebong V.E."/>
            <person name="Edwards J.R."/>
            <person name="Egan A."/>
            <person name="El-Daye J."/>
            <person name="Escobedo L."/>
            <person name="Fernandez S."/>
            <person name="Fernando P.R."/>
            <person name="Flagg N."/>
            <person name="Forbes L.D."/>
            <person name="Fowler R.G."/>
            <person name="Fu Q."/>
            <person name="Gabisi R.A."/>
            <person name="Ganer J."/>
            <person name="Garbino Pronczuk A."/>
            <person name="Garcia R.M."/>
            <person name="Garner T."/>
            <person name="Garrett T.E."/>
            <person name="Gonzalez D.A."/>
            <person name="Hamid H."/>
            <person name="Hawkins E.S."/>
            <person name="Hirani K."/>
            <person name="Hogues M.E."/>
            <person name="Hollins B."/>
            <person name="Hsiao C.-H."/>
            <person name="Jabil R."/>
            <person name="James M.L."/>
            <person name="Jhangiani S.N."/>
            <person name="Johnson B."/>
            <person name="Johnson Q."/>
            <person name="Joshi V."/>
            <person name="Kalu J.B."/>
            <person name="Kam C."/>
            <person name="Kashfia A."/>
            <person name="Keebler J."/>
            <person name="Kisamo H."/>
            <person name="Kovar C.L."/>
            <person name="Lago L.A."/>
            <person name="Lai C.-Y."/>
            <person name="Laidlaw J."/>
            <person name="Lara F."/>
            <person name="Le T.-K."/>
            <person name="Lee S.L."/>
            <person name="Legall F.H."/>
            <person name="Lemon S.J."/>
            <person name="Lewis L.R."/>
            <person name="Li B."/>
            <person name="Liu Y."/>
            <person name="Liu Y.-S."/>
            <person name="Lopez J."/>
            <person name="Lozado R.J."/>
            <person name="Lu J."/>
            <person name="Madu R.C."/>
            <person name="Maheshwari M."/>
            <person name="Maheshwari R."/>
            <person name="Malloy K."/>
            <person name="Martinez E."/>
            <person name="Mathew T."/>
            <person name="Mercado I.C."/>
            <person name="Mercado C."/>
            <person name="Meyer B."/>
            <person name="Montgomery K."/>
            <person name="Morgan M.B."/>
            <person name="Munidasa M."/>
            <person name="Nazareth L.V."/>
            <person name="Nelson J."/>
            <person name="Ng B.M."/>
            <person name="Nguyen N.B."/>
            <person name="Nguyen P.Q."/>
            <person name="Nguyen T."/>
            <person name="Obregon M."/>
            <person name="Okwuonu G.O."/>
            <person name="Onwere C.G."/>
            <person name="Orozco G."/>
            <person name="Parra A."/>
            <person name="Patel S."/>
            <person name="Patil S."/>
            <person name="Perez A."/>
            <person name="Perez Y."/>
            <person name="Pham C."/>
            <person name="Primus E.L."/>
            <person name="Pu L.-L."/>
            <person name="Puazo M."/>
            <person name="Qin X."/>
            <person name="Quiroz J.B."/>
            <person name="Reese J."/>
            <person name="Richards S."/>
            <person name="Rives C.M."/>
            <person name="Robberts R."/>
            <person name="Ruiz S.J."/>
            <person name="Ruiz M.J."/>
            <person name="Santibanez J."/>
            <person name="Schneider B.W."/>
            <person name="Sisson I."/>
            <person name="Smith M."/>
            <person name="Sodergren E."/>
            <person name="Song X.-Z."/>
            <person name="Song B.B."/>
            <person name="Summersgill H."/>
            <person name="Thelus R."/>
            <person name="Thornton R.D."/>
            <person name="Trejos Z.Y."/>
            <person name="Usmani K."/>
            <person name="Vattathil S."/>
            <person name="Villasana D."/>
            <person name="Walker D.L."/>
            <person name="Wang S."/>
            <person name="Wang K."/>
            <person name="White C.S."/>
            <person name="Williams A.C."/>
            <person name="Williamson J."/>
            <person name="Wilson K."/>
            <person name="Woghiren I.O."/>
            <person name="Woodworth J.R."/>
            <person name="Worley K.C."/>
            <person name="Wright R.A."/>
            <person name="Wu W."/>
            <person name="Young L."/>
            <person name="Zhang L."/>
            <person name="Zhang J."/>
            <person name="Zhu Y."/>
            <person name="Muzny D.M."/>
            <person name="Weinstock G."/>
            <person name="Gibbs R.A."/>
        </authorList>
    </citation>
    <scope>NUCLEOTIDE SEQUENCE [LARGE SCALE GENOMIC DNA]</scope>
    <source>
        <strain evidence="2">LSR1</strain>
    </source>
</reference>
<name>A0A8R2B477_ACYPI</name>
<dbReference type="GeneID" id="103308762"/>
<evidence type="ECO:0000313" key="2">
    <source>
        <dbReference type="Proteomes" id="UP000007819"/>
    </source>
</evidence>
<dbReference type="RefSeq" id="XP_008180992.1">
    <property type="nucleotide sequence ID" value="XM_008182770.1"/>
</dbReference>
<dbReference type="PANTHER" id="PTHR47331">
    <property type="entry name" value="PHD-TYPE DOMAIN-CONTAINING PROTEIN"/>
    <property type="match status" value="1"/>
</dbReference>
<protein>
    <submittedName>
        <fullName evidence="1">Uncharacterized protein</fullName>
    </submittedName>
</protein>
<dbReference type="OMA" id="EWITICT"/>
<accession>A0A8R2B477</accession>
<dbReference type="OrthoDB" id="6623922at2759"/>
<dbReference type="InterPro" id="IPR008042">
    <property type="entry name" value="Retrotrans_Pao"/>
</dbReference>
<proteinExistence type="predicted"/>
<reference evidence="1" key="2">
    <citation type="submission" date="2022-06" db="UniProtKB">
        <authorList>
            <consortium name="EnsemblMetazoa"/>
        </authorList>
    </citation>
    <scope>IDENTIFICATION</scope>
</reference>
<evidence type="ECO:0000313" key="1">
    <source>
        <dbReference type="EnsemblMetazoa" id="XP_008180992.1"/>
    </source>
</evidence>
<keyword evidence="2" id="KW-1185">Reference proteome</keyword>
<dbReference type="KEGG" id="api:103308762"/>